<evidence type="ECO:0000313" key="10">
    <source>
        <dbReference type="EMBL" id="GAA1106216.1"/>
    </source>
</evidence>
<feature type="transmembrane region" description="Helical" evidence="8">
    <location>
        <begin position="102"/>
        <end position="123"/>
    </location>
</feature>
<comment type="subcellular location">
    <subcellularLocation>
        <location evidence="1">Cell inner membrane</location>
        <topology evidence="1">Multi-pass membrane protein</topology>
    </subcellularLocation>
    <subcellularLocation>
        <location evidence="8">Cell membrane</location>
        <topology evidence="8">Multi-pass membrane protein</topology>
    </subcellularLocation>
</comment>
<gene>
    <name evidence="10" type="ORF">GCM10009668_27300</name>
</gene>
<accession>A0ABP4EI10</accession>
<evidence type="ECO:0000256" key="2">
    <source>
        <dbReference type="ARBA" id="ARBA00022448"/>
    </source>
</evidence>
<evidence type="ECO:0000256" key="8">
    <source>
        <dbReference type="RuleBase" id="RU363032"/>
    </source>
</evidence>
<dbReference type="InterPro" id="IPR000515">
    <property type="entry name" value="MetI-like"/>
</dbReference>
<dbReference type="InterPro" id="IPR035906">
    <property type="entry name" value="MetI-like_sf"/>
</dbReference>
<feature type="transmembrane region" description="Helical" evidence="8">
    <location>
        <begin position="189"/>
        <end position="212"/>
    </location>
</feature>
<feature type="domain" description="ABC transmembrane type-1" evidence="9">
    <location>
        <begin position="64"/>
        <end position="255"/>
    </location>
</feature>
<dbReference type="SUPFAM" id="SSF161098">
    <property type="entry name" value="MetI-like"/>
    <property type="match status" value="1"/>
</dbReference>
<feature type="transmembrane region" description="Helical" evidence="8">
    <location>
        <begin position="232"/>
        <end position="257"/>
    </location>
</feature>
<dbReference type="Proteomes" id="UP001501581">
    <property type="component" value="Unassembled WGS sequence"/>
</dbReference>
<evidence type="ECO:0000256" key="1">
    <source>
        <dbReference type="ARBA" id="ARBA00004429"/>
    </source>
</evidence>
<dbReference type="Gene3D" id="1.10.3720.10">
    <property type="entry name" value="MetI-like"/>
    <property type="match status" value="1"/>
</dbReference>
<comment type="similarity">
    <text evidence="8">Belongs to the binding-protein-dependent transport system permease family.</text>
</comment>
<protein>
    <submittedName>
        <fullName evidence="10">ABC transporter permease</fullName>
    </submittedName>
</protein>
<dbReference type="CDD" id="cd06261">
    <property type="entry name" value="TM_PBP2"/>
    <property type="match status" value="1"/>
</dbReference>
<keyword evidence="4" id="KW-0997">Cell inner membrane</keyword>
<evidence type="ECO:0000256" key="6">
    <source>
        <dbReference type="ARBA" id="ARBA00022989"/>
    </source>
</evidence>
<dbReference type="Pfam" id="PF00528">
    <property type="entry name" value="BPD_transp_1"/>
    <property type="match status" value="1"/>
</dbReference>
<feature type="transmembrane region" description="Helical" evidence="8">
    <location>
        <begin position="12"/>
        <end position="33"/>
    </location>
</feature>
<dbReference type="PANTHER" id="PTHR43357:SF4">
    <property type="entry name" value="INNER MEMBRANE ABC TRANSPORTER PERMEASE PROTEIN YDCV"/>
    <property type="match status" value="1"/>
</dbReference>
<proteinExistence type="inferred from homology"/>
<evidence type="ECO:0000256" key="5">
    <source>
        <dbReference type="ARBA" id="ARBA00022692"/>
    </source>
</evidence>
<dbReference type="EMBL" id="BAAALG010000011">
    <property type="protein sequence ID" value="GAA1106216.1"/>
    <property type="molecule type" value="Genomic_DNA"/>
</dbReference>
<feature type="transmembrane region" description="Helical" evidence="8">
    <location>
        <begin position="70"/>
        <end position="90"/>
    </location>
</feature>
<evidence type="ECO:0000259" key="9">
    <source>
        <dbReference type="PROSITE" id="PS50928"/>
    </source>
</evidence>
<evidence type="ECO:0000256" key="3">
    <source>
        <dbReference type="ARBA" id="ARBA00022475"/>
    </source>
</evidence>
<sequence length="270" mass="29140">MTRVLTRTGLILLAVAVAAYVLLPILIIFPMSVGESSFMTFPPEGFSWKWYQALRDDPTWMESAVASLRVAGLSAVLSVVLGTAAALALVRGRFPFRRGVLVVMLAPLIVPYVIIGLAVYVAFLEAGLTETTLGFVLVHTCLGVPYVMINVCAGLVAVDRRLEMASMNLGAGPVSTFFRVTLPAILPNMLAGALFAFITSWDEVVVAIFMSGPTMTTLPVKMWSGIRVQIDPTLAAISTLALLVILSSFALMGLIRLTQRLVGRRRRIAL</sequence>
<organism evidence="10 11">
    <name type="scientific">Nocardioides dubius</name>
    <dbReference type="NCBI Taxonomy" id="317019"/>
    <lineage>
        <taxon>Bacteria</taxon>
        <taxon>Bacillati</taxon>
        <taxon>Actinomycetota</taxon>
        <taxon>Actinomycetes</taxon>
        <taxon>Propionibacteriales</taxon>
        <taxon>Nocardioidaceae</taxon>
        <taxon>Nocardioides</taxon>
    </lineage>
</organism>
<evidence type="ECO:0000313" key="11">
    <source>
        <dbReference type="Proteomes" id="UP001501581"/>
    </source>
</evidence>
<keyword evidence="2 8" id="KW-0813">Transport</keyword>
<dbReference type="PROSITE" id="PS50928">
    <property type="entry name" value="ABC_TM1"/>
    <property type="match status" value="1"/>
</dbReference>
<keyword evidence="11" id="KW-1185">Reference proteome</keyword>
<name>A0ABP4EI10_9ACTN</name>
<evidence type="ECO:0000256" key="7">
    <source>
        <dbReference type="ARBA" id="ARBA00023136"/>
    </source>
</evidence>
<feature type="transmembrane region" description="Helical" evidence="8">
    <location>
        <begin position="135"/>
        <end position="158"/>
    </location>
</feature>
<evidence type="ECO:0000256" key="4">
    <source>
        <dbReference type="ARBA" id="ARBA00022519"/>
    </source>
</evidence>
<keyword evidence="3" id="KW-1003">Cell membrane</keyword>
<keyword evidence="6 8" id="KW-1133">Transmembrane helix</keyword>
<dbReference type="RefSeq" id="WP_343995340.1">
    <property type="nucleotide sequence ID" value="NZ_BAAALG010000011.1"/>
</dbReference>
<keyword evidence="7 8" id="KW-0472">Membrane</keyword>
<dbReference type="PANTHER" id="PTHR43357">
    <property type="entry name" value="INNER MEMBRANE ABC TRANSPORTER PERMEASE PROTEIN YDCV"/>
    <property type="match status" value="1"/>
</dbReference>
<comment type="caution">
    <text evidence="10">The sequence shown here is derived from an EMBL/GenBank/DDBJ whole genome shotgun (WGS) entry which is preliminary data.</text>
</comment>
<reference evidence="11" key="1">
    <citation type="journal article" date="2019" name="Int. J. Syst. Evol. Microbiol.">
        <title>The Global Catalogue of Microorganisms (GCM) 10K type strain sequencing project: providing services to taxonomists for standard genome sequencing and annotation.</title>
        <authorList>
            <consortium name="The Broad Institute Genomics Platform"/>
            <consortium name="The Broad Institute Genome Sequencing Center for Infectious Disease"/>
            <person name="Wu L."/>
            <person name="Ma J."/>
        </authorList>
    </citation>
    <scope>NUCLEOTIDE SEQUENCE [LARGE SCALE GENOMIC DNA]</scope>
    <source>
        <strain evidence="11">JCM 13008</strain>
    </source>
</reference>
<keyword evidence="5 8" id="KW-0812">Transmembrane</keyword>